<dbReference type="InterPro" id="IPR004089">
    <property type="entry name" value="MCPsignal_dom"/>
</dbReference>
<dbReference type="InterPro" id="IPR039379">
    <property type="entry name" value="Protoglobin_sensor_dom"/>
</dbReference>
<dbReference type="Pfam" id="PF11563">
    <property type="entry name" value="Protoglobin"/>
    <property type="match status" value="1"/>
</dbReference>
<dbReference type="PANTHER" id="PTHR32089:SF112">
    <property type="entry name" value="LYSOZYME-LIKE PROTEIN-RELATED"/>
    <property type="match status" value="1"/>
</dbReference>
<dbReference type="CDD" id="cd01068">
    <property type="entry name" value="globin_sensor"/>
    <property type="match status" value="1"/>
</dbReference>
<evidence type="ECO:0000256" key="1">
    <source>
        <dbReference type="ARBA" id="ARBA00023224"/>
    </source>
</evidence>
<feature type="coiled-coil region" evidence="4">
    <location>
        <begin position="382"/>
        <end position="441"/>
    </location>
</feature>
<dbReference type="InterPro" id="IPR012292">
    <property type="entry name" value="Globin/Proto"/>
</dbReference>
<proteinExistence type="inferred from homology"/>
<keyword evidence="4" id="KW-0175">Coiled coil</keyword>
<evidence type="ECO:0000256" key="3">
    <source>
        <dbReference type="PROSITE-ProRule" id="PRU00284"/>
    </source>
</evidence>
<name>A0A345E3R1_9EURY</name>
<dbReference type="OrthoDB" id="8523at2157"/>
<sequence length="511" mass="56380">MTPPEDIKITDDDRRQVSGRELIEEIGIDPNEIDWRKEFTNFDDADCRRLDEMSETFGRIADDLVEEFYDHLQAHAETVAIIDSSTKSVEGLKRSQSEYLRDLGRGEYGSDYFSRRARIGKIHDMLDLGPKIYLGAYSIYYEGILTAIAEDVKRQLAADGGVADAGGRAVDSDEHEPTTVEEAVDTVIARSLSALKLLNLDQQVAVDTYIHSYNQRIETELDRRERVAEEVETAVDDLRRTSEDAARSSRAISDLVEKQAEGMLEVSDEVSDLSATVEEIASTADQVESTSSTAERLAEDGRESATEAIDAMETVDEAAAEVVADVDQLQDRVDEINEIVEVINDIAERTNLLALNASIEAARAGEAGEGFAVVATEVKDLAEESQRRATNIEEMVHRIQDDTEETVDSLQRTNTAIEDGIEQVERAMDNLTEIVEAVKQASHGIEEVADATDDQAASTEEVGSMIEQAVEQAQRAREEVEDVAAINEAQTEKVDEISRSVQRLTDATGGQ</sequence>
<dbReference type="CDD" id="cd11386">
    <property type="entry name" value="MCP_signal"/>
    <property type="match status" value="1"/>
</dbReference>
<dbReference type="InterPro" id="IPR004090">
    <property type="entry name" value="Chemotax_Me-accpt_rcpt"/>
</dbReference>
<dbReference type="SUPFAM" id="SSF58104">
    <property type="entry name" value="Methyl-accepting chemotaxis protein (MCP) signaling domain"/>
    <property type="match status" value="1"/>
</dbReference>
<evidence type="ECO:0000313" key="7">
    <source>
        <dbReference type="EMBL" id="AXG06833.1"/>
    </source>
</evidence>
<feature type="region of interest" description="Disordered" evidence="5">
    <location>
        <begin position="283"/>
        <end position="304"/>
    </location>
</feature>
<dbReference type="EMBL" id="CP031150">
    <property type="protein sequence ID" value="AXG06833.1"/>
    <property type="molecule type" value="Genomic_DNA"/>
</dbReference>
<dbReference type="KEGG" id="haj:DU500_10550"/>
<dbReference type="GO" id="GO:0019825">
    <property type="term" value="F:oxygen binding"/>
    <property type="evidence" value="ECO:0007669"/>
    <property type="project" value="InterPro"/>
</dbReference>
<gene>
    <name evidence="7" type="ORF">DU500_10550</name>
</gene>
<dbReference type="GO" id="GO:0007165">
    <property type="term" value="P:signal transduction"/>
    <property type="evidence" value="ECO:0007669"/>
    <property type="project" value="UniProtKB-KW"/>
</dbReference>
<dbReference type="SUPFAM" id="SSF46458">
    <property type="entry name" value="Globin-like"/>
    <property type="match status" value="1"/>
</dbReference>
<dbReference type="InterPro" id="IPR044398">
    <property type="entry name" value="Globin-sensor_dom"/>
</dbReference>
<dbReference type="InterPro" id="IPR009050">
    <property type="entry name" value="Globin-like_sf"/>
</dbReference>
<feature type="coiled-coil region" evidence="4">
    <location>
        <begin position="312"/>
        <end position="346"/>
    </location>
</feature>
<dbReference type="GO" id="GO:0016020">
    <property type="term" value="C:membrane"/>
    <property type="evidence" value="ECO:0007669"/>
    <property type="project" value="InterPro"/>
</dbReference>
<dbReference type="GO" id="GO:0004888">
    <property type="term" value="F:transmembrane signaling receptor activity"/>
    <property type="evidence" value="ECO:0007669"/>
    <property type="project" value="InterPro"/>
</dbReference>
<feature type="domain" description="Methyl-accepting transducer" evidence="6">
    <location>
        <begin position="234"/>
        <end position="470"/>
    </location>
</feature>
<accession>A0A345E3R1</accession>
<dbReference type="Gene3D" id="1.10.490.10">
    <property type="entry name" value="Globins"/>
    <property type="match status" value="1"/>
</dbReference>
<dbReference type="GeneID" id="37283829"/>
<dbReference type="AlphaFoldDB" id="A0A345E3R1"/>
<dbReference type="RefSeq" id="WP_114585967.1">
    <property type="nucleotide sequence ID" value="NZ_CP031150.1"/>
</dbReference>
<reference evidence="7 8" key="1">
    <citation type="submission" date="2018-07" db="EMBL/GenBank/DDBJ databases">
        <title>Genome sequences of Haloplanus sp. CBA1113.</title>
        <authorList>
            <person name="Kim Y.B."/>
            <person name="Roh S.W."/>
        </authorList>
    </citation>
    <scope>NUCLEOTIDE SEQUENCE [LARGE SCALE GENOMIC DNA]</scope>
    <source>
        <strain evidence="7 8">CBA1113</strain>
    </source>
</reference>
<protein>
    <submittedName>
        <fullName evidence="7">Globin-coupled sensor protein</fullName>
    </submittedName>
</protein>
<organism evidence="7 8">
    <name type="scientific">Haloplanus rubicundus</name>
    <dbReference type="NCBI Taxonomy" id="1547898"/>
    <lineage>
        <taxon>Archaea</taxon>
        <taxon>Methanobacteriati</taxon>
        <taxon>Methanobacteriota</taxon>
        <taxon>Stenosarchaea group</taxon>
        <taxon>Halobacteria</taxon>
        <taxon>Halobacteriales</taxon>
        <taxon>Haloferacaceae</taxon>
        <taxon>Haloplanus</taxon>
    </lineage>
</organism>
<dbReference type="PANTHER" id="PTHR32089">
    <property type="entry name" value="METHYL-ACCEPTING CHEMOTAXIS PROTEIN MCPB"/>
    <property type="match status" value="1"/>
</dbReference>
<feature type="compositionally biased region" description="Polar residues" evidence="5">
    <location>
        <begin position="283"/>
        <end position="294"/>
    </location>
</feature>
<dbReference type="PROSITE" id="PS50111">
    <property type="entry name" value="CHEMOTAXIS_TRANSDUC_2"/>
    <property type="match status" value="1"/>
</dbReference>
<evidence type="ECO:0000256" key="2">
    <source>
        <dbReference type="ARBA" id="ARBA00029447"/>
    </source>
</evidence>
<dbReference type="Pfam" id="PF00015">
    <property type="entry name" value="MCPsignal"/>
    <property type="match status" value="1"/>
</dbReference>
<evidence type="ECO:0000256" key="5">
    <source>
        <dbReference type="SAM" id="MobiDB-lite"/>
    </source>
</evidence>
<evidence type="ECO:0000256" key="4">
    <source>
        <dbReference type="SAM" id="Coils"/>
    </source>
</evidence>
<evidence type="ECO:0000259" key="6">
    <source>
        <dbReference type="PROSITE" id="PS50111"/>
    </source>
</evidence>
<keyword evidence="1 3" id="KW-0807">Transducer</keyword>
<dbReference type="SMART" id="SM00283">
    <property type="entry name" value="MA"/>
    <property type="match status" value="1"/>
</dbReference>
<feature type="coiled-coil region" evidence="4">
    <location>
        <begin position="214"/>
        <end position="248"/>
    </location>
</feature>
<dbReference type="Proteomes" id="UP000253273">
    <property type="component" value="Chromosome"/>
</dbReference>
<dbReference type="Gene3D" id="1.10.287.950">
    <property type="entry name" value="Methyl-accepting chemotaxis protein"/>
    <property type="match status" value="1"/>
</dbReference>
<dbReference type="PRINTS" id="PR00260">
    <property type="entry name" value="CHEMTRNSDUCR"/>
</dbReference>
<dbReference type="GO" id="GO:0020037">
    <property type="term" value="F:heme binding"/>
    <property type="evidence" value="ECO:0007669"/>
    <property type="project" value="InterPro"/>
</dbReference>
<feature type="coiled-coil region" evidence="4">
    <location>
        <begin position="466"/>
        <end position="507"/>
    </location>
</feature>
<keyword evidence="8" id="KW-1185">Reference proteome</keyword>
<evidence type="ECO:0000313" key="8">
    <source>
        <dbReference type="Proteomes" id="UP000253273"/>
    </source>
</evidence>
<dbReference type="GO" id="GO:0006935">
    <property type="term" value="P:chemotaxis"/>
    <property type="evidence" value="ECO:0007669"/>
    <property type="project" value="InterPro"/>
</dbReference>
<comment type="similarity">
    <text evidence="2">Belongs to the methyl-accepting chemotaxis (MCP) protein family.</text>
</comment>